<organism evidence="1 2">
    <name type="scientific">Modicella reniformis</name>
    <dbReference type="NCBI Taxonomy" id="1440133"/>
    <lineage>
        <taxon>Eukaryota</taxon>
        <taxon>Fungi</taxon>
        <taxon>Fungi incertae sedis</taxon>
        <taxon>Mucoromycota</taxon>
        <taxon>Mortierellomycotina</taxon>
        <taxon>Mortierellomycetes</taxon>
        <taxon>Mortierellales</taxon>
        <taxon>Mortierellaceae</taxon>
        <taxon>Modicella</taxon>
    </lineage>
</organism>
<dbReference type="AlphaFoldDB" id="A0A9P6MG03"/>
<proteinExistence type="predicted"/>
<protein>
    <submittedName>
        <fullName evidence="1">Uncharacterized protein</fullName>
    </submittedName>
</protein>
<gene>
    <name evidence="1" type="ORF">BGZ65_006771</name>
</gene>
<dbReference type="OrthoDB" id="2427805at2759"/>
<dbReference type="Proteomes" id="UP000749646">
    <property type="component" value="Unassembled WGS sequence"/>
</dbReference>
<comment type="caution">
    <text evidence="1">The sequence shown here is derived from an EMBL/GenBank/DDBJ whole genome shotgun (WGS) entry which is preliminary data.</text>
</comment>
<evidence type="ECO:0000313" key="1">
    <source>
        <dbReference type="EMBL" id="KAF9997635.1"/>
    </source>
</evidence>
<dbReference type="EMBL" id="JAAAHW010000971">
    <property type="protein sequence ID" value="KAF9997635.1"/>
    <property type="molecule type" value="Genomic_DNA"/>
</dbReference>
<name>A0A9P6MG03_9FUNG</name>
<keyword evidence="2" id="KW-1185">Reference proteome</keyword>
<evidence type="ECO:0000313" key="2">
    <source>
        <dbReference type="Proteomes" id="UP000749646"/>
    </source>
</evidence>
<sequence length="258" mass="30493">MTWELLYKKQPSPFAVEDLSEAYWARKSWPLLMELLEDVENIYMLDGEKTGIDSSRRRNQGRTWNPEEDIPRKRLGRKLDMIARDVMENKDWAIVERMKEWDPQSTKFLKESGFDLIREQLTIMHNRLHEAHDDLFQNQARFFGIYTGDRGFQAFELRPADGQSYVSLFHLYNPQDLPTNMNDLKVHFQGLTKLVQIRICLLNTIELYRASVKPTKDKEQEVEENQEEDMSWLYQSGREDLNVNLFLASSPPYPADDP</sequence>
<reference evidence="1" key="1">
    <citation type="journal article" date="2020" name="Fungal Divers.">
        <title>Resolving the Mortierellaceae phylogeny through synthesis of multi-gene phylogenetics and phylogenomics.</title>
        <authorList>
            <person name="Vandepol N."/>
            <person name="Liber J."/>
            <person name="Desiro A."/>
            <person name="Na H."/>
            <person name="Kennedy M."/>
            <person name="Barry K."/>
            <person name="Grigoriev I.V."/>
            <person name="Miller A.N."/>
            <person name="O'Donnell K."/>
            <person name="Stajich J.E."/>
            <person name="Bonito G."/>
        </authorList>
    </citation>
    <scope>NUCLEOTIDE SEQUENCE</scope>
    <source>
        <strain evidence="1">MES-2147</strain>
    </source>
</reference>
<accession>A0A9P6MG03</accession>